<organism evidence="1 2">
    <name type="scientific">Desulforapulum autotrophicum (strain ATCC 43914 / DSM 3382 / VKM B-1955 / HRM2)</name>
    <name type="common">Desulfobacterium autotrophicum</name>
    <dbReference type="NCBI Taxonomy" id="177437"/>
    <lineage>
        <taxon>Bacteria</taxon>
        <taxon>Pseudomonadati</taxon>
        <taxon>Thermodesulfobacteriota</taxon>
        <taxon>Desulfobacteria</taxon>
        <taxon>Desulfobacterales</taxon>
        <taxon>Desulfobacteraceae</taxon>
        <taxon>Desulforapulum</taxon>
    </lineage>
</organism>
<dbReference type="eggNOG" id="ENOG502ZB6I">
    <property type="taxonomic scope" value="Bacteria"/>
</dbReference>
<dbReference type="RefSeq" id="WP_015906230.1">
    <property type="nucleotide sequence ID" value="NC_012108.1"/>
</dbReference>
<accession>C0QF09</accession>
<evidence type="ECO:0000313" key="1">
    <source>
        <dbReference type="EMBL" id="ACN17510.1"/>
    </source>
</evidence>
<dbReference type="AlphaFoldDB" id="C0QF09"/>
<proteinExistence type="predicted"/>
<dbReference type="Proteomes" id="UP000000442">
    <property type="component" value="Chromosome"/>
</dbReference>
<dbReference type="HOGENOM" id="CLU_703606_0_0_7"/>
<gene>
    <name evidence="1" type="ordered locus">HRM2_44540</name>
</gene>
<dbReference type="KEGG" id="dat:HRM2_44540"/>
<dbReference type="Pfam" id="PF19888">
    <property type="entry name" value="DUF6361"/>
    <property type="match status" value="1"/>
</dbReference>
<sequence length="410" mass="46915">MSYFSWLDYSESERNKVLDLVNALGDRDTRDELGIGTVRDAYADLLFPGTSTIQTRARYFLLVPWIYLTIERRLRSTKAAGKEDIAKRLRNEEVGLINYLAASDDPEGTIGIEARKTLKRLPSTAYWSGLSAWGIKLCHGSQDQYNHALHANGPPRPLTGRGSDDAIEADRQNWHPGLPPCPRGFPYADISFRLTGEEAGYLRERIMHNAPGTFLAFLADQGKSGSSAQFPWEHPQMCEVHGKIRKTIQHAQNFSETIHGAALLYNYLLAKASEQEDRIVEYTRKFTLWTELIQTRQETFCQWDREEFWDTALSMNPKIPSQTKLFVDTWFDLALNTDEPQQLLDHRQTENFIRGRERFLKRGQARLQNQRALELWGGAAGTGRLDYRWSTVRTLLADIQKAFTEEPADA</sequence>
<dbReference type="EMBL" id="CP001087">
    <property type="protein sequence ID" value="ACN17510.1"/>
    <property type="molecule type" value="Genomic_DNA"/>
</dbReference>
<dbReference type="InterPro" id="IPR045941">
    <property type="entry name" value="DUF6361"/>
</dbReference>
<evidence type="ECO:0000313" key="2">
    <source>
        <dbReference type="Proteomes" id="UP000000442"/>
    </source>
</evidence>
<dbReference type="STRING" id="177437.HRM2_44540"/>
<dbReference type="OrthoDB" id="1825624at2"/>
<keyword evidence="2" id="KW-1185">Reference proteome</keyword>
<reference evidence="1 2" key="1">
    <citation type="journal article" date="2009" name="Environ. Microbiol.">
        <title>Genome sequence of Desulfobacterium autotrophicum HRM2, a marine sulfate reducer oxidizing organic carbon completely to carbon dioxide.</title>
        <authorList>
            <person name="Strittmatter A.W."/>
            <person name="Liesegang H."/>
            <person name="Rabus R."/>
            <person name="Decker I."/>
            <person name="Amann J."/>
            <person name="Andres S."/>
            <person name="Henne A."/>
            <person name="Fricke W.F."/>
            <person name="Martinez-Arias R."/>
            <person name="Bartels D."/>
            <person name="Goesmann A."/>
            <person name="Krause L."/>
            <person name="Puehler A."/>
            <person name="Klenk H.P."/>
            <person name="Richter M."/>
            <person name="Schuler M."/>
            <person name="Gloeckner F.O."/>
            <person name="Meyerdierks A."/>
            <person name="Gottschalk G."/>
            <person name="Amann R."/>
        </authorList>
    </citation>
    <scope>NUCLEOTIDE SEQUENCE [LARGE SCALE GENOMIC DNA]</scope>
    <source>
        <strain evidence="2">ATCC 43914 / DSM 3382 / HRM2</strain>
    </source>
</reference>
<protein>
    <submittedName>
        <fullName evidence="1">Uncharacterized protein</fullName>
    </submittedName>
</protein>
<name>C0QF09_DESAH</name>